<evidence type="ECO:0000256" key="2">
    <source>
        <dbReference type="ARBA" id="ARBA00007069"/>
    </source>
</evidence>
<dbReference type="EMBL" id="VTPU01000005">
    <property type="protein sequence ID" value="TZG40425.1"/>
    <property type="molecule type" value="Genomic_DNA"/>
</dbReference>
<evidence type="ECO:0000256" key="4">
    <source>
        <dbReference type="ARBA" id="ARBA00022448"/>
    </source>
</evidence>
<dbReference type="AlphaFoldDB" id="A0A5D9DCP3"/>
<dbReference type="Gene3D" id="1.10.3720.10">
    <property type="entry name" value="MetI-like"/>
    <property type="match status" value="1"/>
</dbReference>
<reference evidence="11 12" key="1">
    <citation type="submission" date="2019-08" db="EMBL/GenBank/DDBJ databases">
        <title>Draft Genome Sequence of Halomonas eurihalina Isolated from Preserved Hide-surface.</title>
        <authorList>
            <person name="Hussain S.A."/>
            <person name="Xu A."/>
            <person name="Sarker M."/>
            <person name="Sommers C."/>
        </authorList>
    </citation>
    <scope>NUCLEOTIDE SEQUENCE [LARGE SCALE GENOMIC DNA]</scope>
    <source>
        <strain evidence="11 12">MS1</strain>
    </source>
</reference>
<feature type="transmembrane region" description="Helical" evidence="9">
    <location>
        <begin position="483"/>
        <end position="505"/>
    </location>
</feature>
<dbReference type="GO" id="GO:0035435">
    <property type="term" value="P:phosphate ion transmembrane transport"/>
    <property type="evidence" value="ECO:0007669"/>
    <property type="project" value="InterPro"/>
</dbReference>
<feature type="transmembrane region" description="Helical" evidence="9">
    <location>
        <begin position="266"/>
        <end position="295"/>
    </location>
</feature>
<keyword evidence="12" id="KW-1185">Reference proteome</keyword>
<dbReference type="PANTHER" id="PTHR43470">
    <property type="entry name" value="PHOSPHATE TRANSPORT SYSTEM PERMEASE PROTEIN PSTA-RELATED"/>
    <property type="match status" value="1"/>
</dbReference>
<evidence type="ECO:0000256" key="8">
    <source>
        <dbReference type="ARBA" id="ARBA00023136"/>
    </source>
</evidence>
<dbReference type="InterPro" id="IPR005672">
    <property type="entry name" value="Phosphate_PstA"/>
</dbReference>
<evidence type="ECO:0000256" key="9">
    <source>
        <dbReference type="RuleBase" id="RU363043"/>
    </source>
</evidence>
<protein>
    <recommendedName>
        <fullName evidence="3 9">Phosphate transport system permease protein PstA</fullName>
    </recommendedName>
</protein>
<evidence type="ECO:0000256" key="5">
    <source>
        <dbReference type="ARBA" id="ARBA00022475"/>
    </source>
</evidence>
<gene>
    <name evidence="11" type="primary">pstA</name>
    <name evidence="11" type="ORF">FZZ93_07275</name>
</gene>
<organism evidence="11 12">
    <name type="scientific">Halomonas eurihalina</name>
    <dbReference type="NCBI Taxonomy" id="42566"/>
    <lineage>
        <taxon>Bacteria</taxon>
        <taxon>Pseudomonadati</taxon>
        <taxon>Pseudomonadota</taxon>
        <taxon>Gammaproteobacteria</taxon>
        <taxon>Oceanospirillales</taxon>
        <taxon>Halomonadaceae</taxon>
        <taxon>Halomonas</taxon>
    </lineage>
</organism>
<dbReference type="PROSITE" id="PS50928">
    <property type="entry name" value="ABC_TM1"/>
    <property type="match status" value="1"/>
</dbReference>
<comment type="caution">
    <text evidence="11">The sequence shown here is derived from an EMBL/GenBank/DDBJ whole genome shotgun (WGS) entry which is preliminary data.</text>
</comment>
<dbReference type="CDD" id="cd06261">
    <property type="entry name" value="TM_PBP2"/>
    <property type="match status" value="1"/>
</dbReference>
<evidence type="ECO:0000259" key="10">
    <source>
        <dbReference type="PROSITE" id="PS50928"/>
    </source>
</evidence>
<evidence type="ECO:0000313" key="11">
    <source>
        <dbReference type="EMBL" id="TZG40425.1"/>
    </source>
</evidence>
<evidence type="ECO:0000256" key="6">
    <source>
        <dbReference type="ARBA" id="ARBA00022692"/>
    </source>
</evidence>
<feature type="transmembrane region" description="Helical" evidence="9">
    <location>
        <begin position="356"/>
        <end position="376"/>
    </location>
</feature>
<dbReference type="PANTHER" id="PTHR43470:SF6">
    <property type="entry name" value="PHOSPHATE TRANSPORT SYSTEM PERMEASE PROTEIN PSTA"/>
    <property type="match status" value="1"/>
</dbReference>
<dbReference type="Pfam" id="PF00528">
    <property type="entry name" value="BPD_transp_1"/>
    <property type="match status" value="1"/>
</dbReference>
<dbReference type="OrthoDB" id="9807065at2"/>
<evidence type="ECO:0000256" key="3">
    <source>
        <dbReference type="ARBA" id="ARBA00016864"/>
    </source>
</evidence>
<dbReference type="RefSeq" id="WP_149321660.1">
    <property type="nucleotide sequence ID" value="NZ_JARWAH010000005.1"/>
</dbReference>
<keyword evidence="8 9" id="KW-0472">Membrane</keyword>
<evidence type="ECO:0000256" key="1">
    <source>
        <dbReference type="ARBA" id="ARBA00004651"/>
    </source>
</evidence>
<sequence length="519" mass="56745">MRAPWRRSSTRAARGEGPWAWLAAGSVAVSLALLAVLLGLLAVRGLGYFWPAEVSLVTLDNGQQLAGRAVKEAPLPGGDARERLYRTGNRDLDGAIWTWVGLDEIREESHPSDLVVLERRRWSAFIGRLEAIETGDAGRITGEEAWGALRQRLHSLDSRWAEIESLHHRTIQPLVRRLEAGAATPEEHEALTRAQARVRELQAGMPDDTLVLKTVDGRQLREPLIEVARALRPNNMDMLEKGRVWVQGVWSFLSEGPRAANTTGGVWPAIFGTILMVVLMSIFVTPFGVLAAVYLNEVAHQGRLTRWVRIGVRNLAGVPSIVYGVFGLGVFVYGIGGHLDDWFFASSLPSPTFGTGGLLWASLTLALLTLPVVIVATEEGLARIPESQREGALALGATRLEMLTRVVLPMAMPAMLTGVILAVARAAGEVAPLMLVGVAKLAPQVPVDGEFPFLHLERKFMHLGYHIFDAAFHSGDVQAAMPLIYATALLLVLVILVLNLTAIFLRHYLRSRHGTLSKY</sequence>
<keyword evidence="6 9" id="KW-0812">Transmembrane</keyword>
<dbReference type="Proteomes" id="UP000324260">
    <property type="component" value="Unassembled WGS sequence"/>
</dbReference>
<evidence type="ECO:0000256" key="7">
    <source>
        <dbReference type="ARBA" id="ARBA00022989"/>
    </source>
</evidence>
<comment type="subcellular location">
    <subcellularLocation>
        <location evidence="9">Cell inner membrane</location>
        <topology evidence="9">Multi-pass membrane protein</topology>
    </subcellularLocation>
    <subcellularLocation>
        <location evidence="1">Cell membrane</location>
        <topology evidence="1">Multi-pass membrane protein</topology>
    </subcellularLocation>
</comment>
<dbReference type="GO" id="GO:0005886">
    <property type="term" value="C:plasma membrane"/>
    <property type="evidence" value="ECO:0007669"/>
    <property type="project" value="UniProtKB-SubCell"/>
</dbReference>
<feature type="domain" description="ABC transmembrane type-1" evidence="10">
    <location>
        <begin position="270"/>
        <end position="502"/>
    </location>
</feature>
<accession>A0A5D9DCP3</accession>
<evidence type="ECO:0000313" key="12">
    <source>
        <dbReference type="Proteomes" id="UP000324260"/>
    </source>
</evidence>
<dbReference type="InterPro" id="IPR000515">
    <property type="entry name" value="MetI-like"/>
</dbReference>
<comment type="similarity">
    <text evidence="2 9">Belongs to the binding-protein-dependent transport system permease family. CysTW subfamily.</text>
</comment>
<dbReference type="NCBIfam" id="TIGR00974">
    <property type="entry name" value="3a0107s02c"/>
    <property type="match status" value="1"/>
</dbReference>
<dbReference type="InterPro" id="IPR035906">
    <property type="entry name" value="MetI-like_sf"/>
</dbReference>
<proteinExistence type="inferred from homology"/>
<feature type="transmembrane region" description="Helical" evidence="9">
    <location>
        <begin position="21"/>
        <end position="50"/>
    </location>
</feature>
<feature type="transmembrane region" description="Helical" evidence="9">
    <location>
        <begin position="315"/>
        <end position="336"/>
    </location>
</feature>
<keyword evidence="7 9" id="KW-1133">Transmembrane helix</keyword>
<dbReference type="SUPFAM" id="SSF161098">
    <property type="entry name" value="MetI-like"/>
    <property type="match status" value="1"/>
</dbReference>
<keyword evidence="5 9" id="KW-1003">Cell membrane</keyword>
<feature type="transmembrane region" description="Helical" evidence="9">
    <location>
        <begin position="406"/>
        <end position="427"/>
    </location>
</feature>
<dbReference type="GO" id="GO:0005315">
    <property type="term" value="F:phosphate transmembrane transporter activity"/>
    <property type="evidence" value="ECO:0007669"/>
    <property type="project" value="InterPro"/>
</dbReference>
<keyword evidence="4" id="KW-0813">Transport</keyword>
<name>A0A5D9DCP3_HALER</name>